<organism evidence="1">
    <name type="scientific">marine sediment metagenome</name>
    <dbReference type="NCBI Taxonomy" id="412755"/>
    <lineage>
        <taxon>unclassified sequences</taxon>
        <taxon>metagenomes</taxon>
        <taxon>ecological metagenomes</taxon>
    </lineage>
</organism>
<reference evidence="1" key="1">
    <citation type="journal article" date="2014" name="Front. Microbiol.">
        <title>High frequency of phylogenetically diverse reductive dehalogenase-homologous genes in deep subseafloor sedimentary metagenomes.</title>
        <authorList>
            <person name="Kawai M."/>
            <person name="Futagami T."/>
            <person name="Toyoda A."/>
            <person name="Takaki Y."/>
            <person name="Nishi S."/>
            <person name="Hori S."/>
            <person name="Arai W."/>
            <person name="Tsubouchi T."/>
            <person name="Morono Y."/>
            <person name="Uchiyama I."/>
            <person name="Ito T."/>
            <person name="Fujiyama A."/>
            <person name="Inagaki F."/>
            <person name="Takami H."/>
        </authorList>
    </citation>
    <scope>NUCLEOTIDE SEQUENCE</scope>
    <source>
        <strain evidence="1">Expedition CK06-06</strain>
    </source>
</reference>
<dbReference type="EMBL" id="BARW01029169">
    <property type="protein sequence ID" value="GAJ06554.1"/>
    <property type="molecule type" value="Genomic_DNA"/>
</dbReference>
<sequence length="107" mass="12478">MGGNEYMPGMKYVYLQGLHSRKGIAHYMAKYMAKSEALVAGNYSWSWYWVWPGFVKDWNYLKHCWRCANNGWDEWAFHKVDIPLVGGHGHAGLLGLWRWYLQAGIPP</sequence>
<protein>
    <submittedName>
        <fullName evidence="1">Uncharacterized protein</fullName>
    </submittedName>
</protein>
<accession>X1TMT9</accession>
<dbReference type="AlphaFoldDB" id="X1TMT9"/>
<comment type="caution">
    <text evidence="1">The sequence shown here is derived from an EMBL/GenBank/DDBJ whole genome shotgun (WGS) entry which is preliminary data.</text>
</comment>
<proteinExistence type="predicted"/>
<gene>
    <name evidence="1" type="ORF">S12H4_46943</name>
</gene>
<name>X1TMT9_9ZZZZ</name>
<evidence type="ECO:0000313" key="1">
    <source>
        <dbReference type="EMBL" id="GAJ06554.1"/>
    </source>
</evidence>